<gene>
    <name evidence="10" type="ORF">Q8A67_020796</name>
</gene>
<feature type="region of interest" description="Disordered" evidence="9">
    <location>
        <begin position="128"/>
        <end position="191"/>
    </location>
</feature>
<comment type="subcellular location">
    <subcellularLocation>
        <location evidence="1">Nucleus</location>
    </subcellularLocation>
</comment>
<evidence type="ECO:0000313" key="11">
    <source>
        <dbReference type="Proteomes" id="UP001187343"/>
    </source>
</evidence>
<dbReference type="PANTHER" id="PTHR12898:SF1">
    <property type="entry name" value="MEDIATOR OF RNA POLYMERASE II TRANSCRIPTION SUBUNIT 24"/>
    <property type="match status" value="1"/>
</dbReference>
<evidence type="ECO:0000256" key="7">
    <source>
        <dbReference type="ARBA" id="ARBA00023242"/>
    </source>
</evidence>
<keyword evidence="7" id="KW-0539">Nucleus</keyword>
<keyword evidence="4" id="KW-0805">Transcription regulation</keyword>
<evidence type="ECO:0000256" key="1">
    <source>
        <dbReference type="ARBA" id="ARBA00004123"/>
    </source>
</evidence>
<feature type="compositionally biased region" description="Basic and acidic residues" evidence="9">
    <location>
        <begin position="435"/>
        <end position="452"/>
    </location>
</feature>
<organism evidence="10 11">
    <name type="scientific">Cirrhinus molitorella</name>
    <name type="common">mud carp</name>
    <dbReference type="NCBI Taxonomy" id="172907"/>
    <lineage>
        <taxon>Eukaryota</taxon>
        <taxon>Metazoa</taxon>
        <taxon>Chordata</taxon>
        <taxon>Craniata</taxon>
        <taxon>Vertebrata</taxon>
        <taxon>Euteleostomi</taxon>
        <taxon>Actinopterygii</taxon>
        <taxon>Neopterygii</taxon>
        <taxon>Teleostei</taxon>
        <taxon>Ostariophysi</taxon>
        <taxon>Cypriniformes</taxon>
        <taxon>Cyprinidae</taxon>
        <taxon>Labeoninae</taxon>
        <taxon>Labeonini</taxon>
        <taxon>Cirrhinus</taxon>
    </lineage>
</organism>
<feature type="region of interest" description="Disordered" evidence="9">
    <location>
        <begin position="272"/>
        <end position="296"/>
    </location>
</feature>
<evidence type="ECO:0000313" key="10">
    <source>
        <dbReference type="EMBL" id="KAK2876700.1"/>
    </source>
</evidence>
<keyword evidence="5" id="KW-0010">Activator</keyword>
<feature type="compositionally biased region" description="Basic residues" evidence="9">
    <location>
        <begin position="131"/>
        <end position="140"/>
    </location>
</feature>
<accession>A0AA88PK52</accession>
<evidence type="ECO:0000256" key="4">
    <source>
        <dbReference type="ARBA" id="ARBA00023015"/>
    </source>
</evidence>
<dbReference type="GO" id="GO:0016592">
    <property type="term" value="C:mediator complex"/>
    <property type="evidence" value="ECO:0007669"/>
    <property type="project" value="InterPro"/>
</dbReference>
<evidence type="ECO:0000256" key="5">
    <source>
        <dbReference type="ARBA" id="ARBA00023159"/>
    </source>
</evidence>
<protein>
    <recommendedName>
        <fullName evidence="3">Mediator of RNA polymerase II transcription subunit 24</fullName>
    </recommendedName>
    <alternativeName>
        <fullName evidence="8">Mediator complex subunit 24</fullName>
    </alternativeName>
</protein>
<name>A0AA88PK52_9TELE</name>
<comment type="caution">
    <text evidence="10">The sequence shown here is derived from an EMBL/GenBank/DDBJ whole genome shotgun (WGS) entry which is preliminary data.</text>
</comment>
<feature type="region of interest" description="Disordered" evidence="9">
    <location>
        <begin position="431"/>
        <end position="452"/>
    </location>
</feature>
<feature type="compositionally biased region" description="Polar residues" evidence="9">
    <location>
        <begin position="362"/>
        <end position="378"/>
    </location>
</feature>
<dbReference type="InterPro" id="IPR021429">
    <property type="entry name" value="Mediator_Med24"/>
</dbReference>
<feature type="region of interest" description="Disordered" evidence="9">
    <location>
        <begin position="315"/>
        <end position="384"/>
    </location>
</feature>
<feature type="compositionally biased region" description="Acidic residues" evidence="9">
    <location>
        <begin position="275"/>
        <end position="289"/>
    </location>
</feature>
<feature type="region of interest" description="Disordered" evidence="9">
    <location>
        <begin position="208"/>
        <end position="248"/>
    </location>
</feature>
<proteinExistence type="inferred from homology"/>
<dbReference type="Pfam" id="PF11277">
    <property type="entry name" value="Med24_N"/>
    <property type="match status" value="1"/>
</dbReference>
<comment type="similarity">
    <text evidence="2">Belongs to the Mediator complex subunit 24 family.</text>
</comment>
<dbReference type="Proteomes" id="UP001187343">
    <property type="component" value="Unassembled WGS sequence"/>
</dbReference>
<keyword evidence="11" id="KW-1185">Reference proteome</keyword>
<evidence type="ECO:0000256" key="3">
    <source>
        <dbReference type="ARBA" id="ARBA00019693"/>
    </source>
</evidence>
<evidence type="ECO:0000256" key="9">
    <source>
        <dbReference type="SAM" id="MobiDB-lite"/>
    </source>
</evidence>
<sequence length="1454" mass="162681">MALFHFITVLGNRSPPAASREQGRGAVCQPIPAAELCCGIRNYIEDLFVLIVICSSYSRAKEMLMSMYHFSCFSPAVKVSIYLLICAHRLKMSSTPLAEAEEDVFDLTEAVPETERLDSSLQKAKAQLSIKTRRHRPSRTRLRDSVSSIDGDDSIDRMSFGSSAQTSSSPLHTSFRCSSPSSDLLLSSPSSRRDRTFTFDPCTVVGEKEAQDERRSYKHLLNTPSQEAFPLTPSKSPTRPCIHSETSSPAHLCQTDHLKSREGSQPLLHYGEYSQSEDDSHDTGPDEPDSPTVLLDKKTRRRFLDLGVTLRRTYGKVRKDRSNRLSAGNRDSERTENRSSRSSGPPFVPFSWFSERLRGSGSPKNTQSPSRPFTQGSSTDEDFDSSVGLLEDCRPCKTESSQPYQTLPEHSDGNDCDSSRGTDFSFKKKMLSAAGKDRTERQNGVHGKRDSGKNGHTGLFCVSKTDRMVNLKQAILQAWKERWSDYQWAINIKKNCPKGATWDYLNLAEALLEQAMIGPSPNPLILSYLKYAINSQMVSYSSVLTAISKFDDFSRELCIKSLLEIMDMFFNRLSCHGKAEECIGLCRAMLCTVVWLLQGCAWYCERLRESGALPALENSLRACLERMTNLLHSTKNRALVHIARLEEQASWTNVEQALLKLSENLNAVTNQTLKENLEECVSLVKSIPQMLCPQSDPPVHTSFPSVHAFIMLEGTMNLTGETQPLVEQLMMIKRMQRIPAPLFVLEIWKACFTGLTESPEGNEELKWTAFTFLKIPQVLLRLKKYPQGEKTQDFMEDVNVAFEYLLNLTPLLDKADQRCNCDCLSLLLQECNKLGLLSEANTANLIAKRSEDREHAPRLKTAENANIQPNPGLILRAEPTVTNILKTVDADHSKSPEGLLGVLGHMLSGKSLDLLLAAAAATGKLKSFARKFIKLNEFPKHISGEGSKSASVRALLFDISFLMLCHVVQTYGSEVILSDPSPSGETPFFETWLQTCMPEEGKTLNPDHPCFRPESGKVESLVALLNSSSEMKLVQMKWHEICLSTPAAILEVLNAWENGVLSVEAVQKITDNIKGKVCSMAICAVAWLVAHVRMLGLDEREKPQTMIRQLMTPMSGENTLQFYHERVVIMSSILEHMCADVFQQTGLSLRPAVEGQEPIPYRNLLPARHPIRQALQTQFREVLEKGWVDSHAFHLFENLLHMGGVFWFTNNLVKELLKETRKEWASRVVELLYSIFCLDTQQITLTLLGHILPRLLTDPAHWHSLADPPGRALAKLSVWCALSSYSSHHKGQASARQRKRQREDIEDYTSLFPLDDTQPSKLMRLLSSNEDENVMLSSPGDRSMSSSLSASQLHTVNMRDPLNRVLANLFLLVSSLMGSKTAGPHTQFVQSFIEECVECSEQGSRGSILQFMPFTMISELVKLQALAKPKTVLSITDLSLPLGRRMAAKAIAAL</sequence>
<keyword evidence="6" id="KW-0804">Transcription</keyword>
<feature type="compositionally biased region" description="Low complexity" evidence="9">
    <location>
        <begin position="178"/>
        <end position="190"/>
    </location>
</feature>
<dbReference type="GO" id="GO:0060261">
    <property type="term" value="P:positive regulation of transcription initiation by RNA polymerase II"/>
    <property type="evidence" value="ECO:0007669"/>
    <property type="project" value="TreeGrafter"/>
</dbReference>
<reference evidence="10" key="1">
    <citation type="submission" date="2023-08" db="EMBL/GenBank/DDBJ databases">
        <title>Chromosome-level Genome Assembly of mud carp (Cirrhinus molitorella).</title>
        <authorList>
            <person name="Liu H."/>
        </authorList>
    </citation>
    <scope>NUCLEOTIDE SEQUENCE</scope>
    <source>
        <strain evidence="10">Prfri</strain>
        <tissue evidence="10">Muscle</tissue>
    </source>
</reference>
<feature type="compositionally biased region" description="Basic and acidic residues" evidence="9">
    <location>
        <begin position="330"/>
        <end position="339"/>
    </location>
</feature>
<dbReference type="EMBL" id="JAUYZG010000020">
    <property type="protein sequence ID" value="KAK2876700.1"/>
    <property type="molecule type" value="Genomic_DNA"/>
</dbReference>
<evidence type="ECO:0000256" key="8">
    <source>
        <dbReference type="ARBA" id="ARBA00031960"/>
    </source>
</evidence>
<evidence type="ECO:0000256" key="6">
    <source>
        <dbReference type="ARBA" id="ARBA00023163"/>
    </source>
</evidence>
<feature type="region of interest" description="Disordered" evidence="9">
    <location>
        <begin position="398"/>
        <end position="419"/>
    </location>
</feature>
<feature type="compositionally biased region" description="Polar residues" evidence="9">
    <location>
        <begin position="160"/>
        <end position="177"/>
    </location>
</feature>
<dbReference type="PANTHER" id="PTHR12898">
    <property type="entry name" value="MEDIATOR OF RNA POLYMERASE II TRANSCRIPTION SUBUNIT 24"/>
    <property type="match status" value="1"/>
</dbReference>
<evidence type="ECO:0000256" key="2">
    <source>
        <dbReference type="ARBA" id="ARBA00007864"/>
    </source>
</evidence>
<dbReference type="GO" id="GO:0003712">
    <property type="term" value="F:transcription coregulator activity"/>
    <property type="evidence" value="ECO:0007669"/>
    <property type="project" value="TreeGrafter"/>
</dbReference>
<feature type="compositionally biased region" description="Basic and acidic residues" evidence="9">
    <location>
        <begin position="409"/>
        <end position="419"/>
    </location>
</feature>